<evidence type="ECO:0000256" key="2">
    <source>
        <dbReference type="ARBA" id="ARBA00011881"/>
    </source>
</evidence>
<name>A0A365XZN7_9BACT</name>
<keyword evidence="3" id="KW-0963">Cytoplasm</keyword>
<dbReference type="InterPro" id="IPR002364">
    <property type="entry name" value="Quin_OxRdtase/zeta-crystal_CS"/>
</dbReference>
<evidence type="ECO:0000256" key="5">
    <source>
        <dbReference type="ARBA" id="ARBA00022884"/>
    </source>
</evidence>
<dbReference type="GO" id="GO:0008270">
    <property type="term" value="F:zinc ion binding"/>
    <property type="evidence" value="ECO:0007669"/>
    <property type="project" value="InterPro"/>
</dbReference>
<reference evidence="7 8" key="1">
    <citation type="submission" date="2018-05" db="EMBL/GenBank/DDBJ databases">
        <title>Chitinophaga sp. K3CV102501T nov., isolated from isolated from a monsoon evergreen broad-leaved forest soil.</title>
        <authorList>
            <person name="Lv Y."/>
        </authorList>
    </citation>
    <scope>NUCLEOTIDE SEQUENCE [LARGE SCALE GENOMIC DNA]</scope>
    <source>
        <strain evidence="7 8">GDMCC 1.1325</strain>
    </source>
</reference>
<dbReference type="PANTHER" id="PTHR44154">
    <property type="entry name" value="QUINONE OXIDOREDUCTASE"/>
    <property type="match status" value="1"/>
</dbReference>
<comment type="subunit">
    <text evidence="2">Homotetramer.</text>
</comment>
<dbReference type="InterPro" id="IPR011032">
    <property type="entry name" value="GroES-like_sf"/>
</dbReference>
<proteinExistence type="predicted"/>
<keyword evidence="4" id="KW-0521">NADP</keyword>
<dbReference type="PROSITE" id="PS01162">
    <property type="entry name" value="QOR_ZETA_CRYSTAL"/>
    <property type="match status" value="1"/>
</dbReference>
<dbReference type="InterPro" id="IPR051603">
    <property type="entry name" value="Zinc-ADH_QOR/CCCR"/>
</dbReference>
<evidence type="ECO:0000256" key="1">
    <source>
        <dbReference type="ARBA" id="ARBA00004496"/>
    </source>
</evidence>
<feature type="domain" description="Enoyl reductase (ER)" evidence="6">
    <location>
        <begin position="10"/>
        <end position="329"/>
    </location>
</feature>
<protein>
    <submittedName>
        <fullName evidence="7">Quinone oxidoreductase</fullName>
    </submittedName>
</protein>
<evidence type="ECO:0000259" key="6">
    <source>
        <dbReference type="SMART" id="SM00829"/>
    </source>
</evidence>
<dbReference type="GO" id="GO:0016491">
    <property type="term" value="F:oxidoreductase activity"/>
    <property type="evidence" value="ECO:0007669"/>
    <property type="project" value="InterPro"/>
</dbReference>
<dbReference type="Pfam" id="PF13602">
    <property type="entry name" value="ADH_zinc_N_2"/>
    <property type="match status" value="1"/>
</dbReference>
<dbReference type="InterPro" id="IPR036291">
    <property type="entry name" value="NAD(P)-bd_dom_sf"/>
</dbReference>
<evidence type="ECO:0000256" key="3">
    <source>
        <dbReference type="ARBA" id="ARBA00022490"/>
    </source>
</evidence>
<accession>A0A365XZN7</accession>
<organism evidence="7 8">
    <name type="scientific">Chitinophaga flava</name>
    <dbReference type="NCBI Taxonomy" id="2259036"/>
    <lineage>
        <taxon>Bacteria</taxon>
        <taxon>Pseudomonadati</taxon>
        <taxon>Bacteroidota</taxon>
        <taxon>Chitinophagia</taxon>
        <taxon>Chitinophagales</taxon>
        <taxon>Chitinophagaceae</taxon>
        <taxon>Chitinophaga</taxon>
    </lineage>
</organism>
<keyword evidence="5" id="KW-0694">RNA-binding</keyword>
<dbReference type="EMBL" id="QFFJ01000001">
    <property type="protein sequence ID" value="RBL91134.1"/>
    <property type="molecule type" value="Genomic_DNA"/>
</dbReference>
<dbReference type="RefSeq" id="WP_113613734.1">
    <property type="nucleotide sequence ID" value="NZ_QFFJ01000001.1"/>
</dbReference>
<keyword evidence="8" id="KW-1185">Reference proteome</keyword>
<evidence type="ECO:0000313" key="7">
    <source>
        <dbReference type="EMBL" id="RBL91134.1"/>
    </source>
</evidence>
<dbReference type="OrthoDB" id="648910at2"/>
<sequence length="335" mass="35914">MKTIVITHYGQAKEVFETIETPMPVLSSGEILVKVMATSVNPIDYKIRGGYLPHLIPAFPAVLHGDVAGVVAQVGPDEQRFKVGDRVYGCIGGFLDRSGALGEFAKGDSTLFARMPKNLDFAQAAALPLVGITAYQTVFEKGNIQPGQRVLIYGAAGGVGHIAVQLARIAGAEVFATVSSQEKADIVRALGAHHTIDYTRTSIEDMIAQYTNGEGFDMVIDMVGNDNLLNSFTLTKVRGTIVTILAWTTLDISLLHQKALSFHVVHMITPFLFNDTTGQQQLGSTLDHITALVEAGQVKPHIDRIYPFAQIAAAHEYAESGGITGKVVIAQEGGL</sequence>
<dbReference type="SUPFAM" id="SSF50129">
    <property type="entry name" value="GroES-like"/>
    <property type="match status" value="1"/>
</dbReference>
<dbReference type="InterPro" id="IPR020843">
    <property type="entry name" value="ER"/>
</dbReference>
<dbReference type="Proteomes" id="UP000253410">
    <property type="component" value="Unassembled WGS sequence"/>
</dbReference>
<dbReference type="Gene3D" id="3.90.180.10">
    <property type="entry name" value="Medium-chain alcohol dehydrogenases, catalytic domain"/>
    <property type="match status" value="1"/>
</dbReference>
<dbReference type="Gene3D" id="3.40.50.720">
    <property type="entry name" value="NAD(P)-binding Rossmann-like Domain"/>
    <property type="match status" value="1"/>
</dbReference>
<dbReference type="SMART" id="SM00829">
    <property type="entry name" value="PKS_ER"/>
    <property type="match status" value="1"/>
</dbReference>
<dbReference type="AlphaFoldDB" id="A0A365XZN7"/>
<comment type="caution">
    <text evidence="7">The sequence shown here is derived from an EMBL/GenBank/DDBJ whole genome shotgun (WGS) entry which is preliminary data.</text>
</comment>
<evidence type="ECO:0000256" key="4">
    <source>
        <dbReference type="ARBA" id="ARBA00022857"/>
    </source>
</evidence>
<evidence type="ECO:0000313" key="8">
    <source>
        <dbReference type="Proteomes" id="UP000253410"/>
    </source>
</evidence>
<dbReference type="Pfam" id="PF08240">
    <property type="entry name" value="ADH_N"/>
    <property type="match status" value="1"/>
</dbReference>
<dbReference type="GO" id="GO:0005737">
    <property type="term" value="C:cytoplasm"/>
    <property type="evidence" value="ECO:0007669"/>
    <property type="project" value="UniProtKB-SubCell"/>
</dbReference>
<comment type="subcellular location">
    <subcellularLocation>
        <location evidence="1">Cytoplasm</location>
    </subcellularLocation>
</comment>
<dbReference type="InterPro" id="IPR013154">
    <property type="entry name" value="ADH-like_N"/>
</dbReference>
<dbReference type="PANTHER" id="PTHR44154:SF1">
    <property type="entry name" value="QUINONE OXIDOREDUCTASE"/>
    <property type="match status" value="1"/>
</dbReference>
<dbReference type="CDD" id="cd08272">
    <property type="entry name" value="MDR6"/>
    <property type="match status" value="1"/>
</dbReference>
<dbReference type="GO" id="GO:0003723">
    <property type="term" value="F:RNA binding"/>
    <property type="evidence" value="ECO:0007669"/>
    <property type="project" value="UniProtKB-KW"/>
</dbReference>
<dbReference type="SUPFAM" id="SSF51735">
    <property type="entry name" value="NAD(P)-binding Rossmann-fold domains"/>
    <property type="match status" value="1"/>
</dbReference>
<gene>
    <name evidence="7" type="ORF">DF182_00490</name>
</gene>